<dbReference type="Proteomes" id="UP000182690">
    <property type="component" value="Unassembled WGS sequence"/>
</dbReference>
<dbReference type="Pfam" id="PF13406">
    <property type="entry name" value="SLT_2"/>
    <property type="match status" value="1"/>
</dbReference>
<dbReference type="SUPFAM" id="SSF53955">
    <property type="entry name" value="Lysozyme-like"/>
    <property type="match status" value="1"/>
</dbReference>
<keyword evidence="2" id="KW-0812">Transmembrane</keyword>
<feature type="region of interest" description="Disordered" evidence="1">
    <location>
        <begin position="54"/>
        <end position="94"/>
    </location>
</feature>
<evidence type="ECO:0000256" key="2">
    <source>
        <dbReference type="SAM" id="Phobius"/>
    </source>
</evidence>
<dbReference type="eggNOG" id="COG2951">
    <property type="taxonomic scope" value="Bacteria"/>
</dbReference>
<keyword evidence="2" id="KW-0472">Membrane</keyword>
<proteinExistence type="predicted"/>
<dbReference type="PANTHER" id="PTHR30163:SF8">
    <property type="entry name" value="LYTIC MUREIN TRANSGLYCOSYLASE"/>
    <property type="match status" value="1"/>
</dbReference>
<feature type="domain" description="Transglycosylase SLT" evidence="3">
    <location>
        <begin position="197"/>
        <end position="241"/>
    </location>
</feature>
<feature type="compositionally biased region" description="Low complexity" evidence="1">
    <location>
        <begin position="74"/>
        <end position="94"/>
    </location>
</feature>
<dbReference type="InterPro" id="IPR043426">
    <property type="entry name" value="MltB-like"/>
</dbReference>
<dbReference type="Gene3D" id="1.10.8.350">
    <property type="entry name" value="Bacterial muramidase"/>
    <property type="match status" value="1"/>
</dbReference>
<dbReference type="GO" id="GO:0008933">
    <property type="term" value="F:peptidoglycan lytic transglycosylase activity"/>
    <property type="evidence" value="ECO:0007669"/>
    <property type="project" value="TreeGrafter"/>
</dbReference>
<dbReference type="Gene3D" id="1.10.530.10">
    <property type="match status" value="1"/>
</dbReference>
<dbReference type="InterPro" id="IPR023346">
    <property type="entry name" value="Lysozyme-like_dom_sf"/>
</dbReference>
<accession>A0A1H0XUU7</accession>
<dbReference type="GO" id="GO:0009253">
    <property type="term" value="P:peptidoglycan catabolic process"/>
    <property type="evidence" value="ECO:0007669"/>
    <property type="project" value="TreeGrafter"/>
</dbReference>
<feature type="transmembrane region" description="Helical" evidence="2">
    <location>
        <begin position="22"/>
        <end position="45"/>
    </location>
</feature>
<dbReference type="EMBL" id="FNKB01000001">
    <property type="protein sequence ID" value="SDQ06426.1"/>
    <property type="molecule type" value="Genomic_DNA"/>
</dbReference>
<organism evidence="4 5">
    <name type="scientific">Leucobacter chromiiresistens</name>
    <dbReference type="NCBI Taxonomy" id="1079994"/>
    <lineage>
        <taxon>Bacteria</taxon>
        <taxon>Bacillati</taxon>
        <taxon>Actinomycetota</taxon>
        <taxon>Actinomycetes</taxon>
        <taxon>Micrococcales</taxon>
        <taxon>Microbacteriaceae</taxon>
        <taxon>Leucobacter</taxon>
    </lineage>
</organism>
<protein>
    <submittedName>
        <fullName evidence="4">Membrane-bound lytic murein transglycosylase B</fullName>
    </submittedName>
</protein>
<gene>
    <name evidence="4" type="ORF">SAMN04488565_0184</name>
</gene>
<reference evidence="4 5" key="1">
    <citation type="submission" date="2016-10" db="EMBL/GenBank/DDBJ databases">
        <authorList>
            <person name="de Groot N.N."/>
        </authorList>
    </citation>
    <scope>NUCLEOTIDE SEQUENCE [LARGE SCALE GENOMIC DNA]</scope>
    <source>
        <strain evidence="4 5">DSM 22788</strain>
    </source>
</reference>
<dbReference type="AlphaFoldDB" id="A0A1H0XUU7"/>
<evidence type="ECO:0000313" key="4">
    <source>
        <dbReference type="EMBL" id="SDQ06426.1"/>
    </source>
</evidence>
<dbReference type="InterPro" id="IPR031304">
    <property type="entry name" value="SLT_2"/>
</dbReference>
<evidence type="ECO:0000313" key="5">
    <source>
        <dbReference type="Proteomes" id="UP000182690"/>
    </source>
</evidence>
<keyword evidence="2" id="KW-1133">Transmembrane helix</keyword>
<evidence type="ECO:0000259" key="3">
    <source>
        <dbReference type="Pfam" id="PF13406"/>
    </source>
</evidence>
<sequence>MTGQRAVDRANDRGSAGSPRRALRYALGGFALAAVLIAAAVAVLLTGAQPVAPPVAPAAEPEAAGEPHAEADSADAPAAADDAAGDAAGADSADAPLAADPEWLARVAADTGIPKRALSAYASAALTLASEQPGCRLGWNMLAGIGSVETDHGRINGSRLLPSGQTTPRIIGVPLDGTRFIATPDTDGGAIDGDAEWDRAVGPMQFIPQTWEMFGRDGNGDGRVEIDQIDDAALSVAALLCDPGLDLTIGEHWIAALDGYNPSAAYNNDVADAAERYARYG</sequence>
<dbReference type="PANTHER" id="PTHR30163">
    <property type="entry name" value="MEMBRANE-BOUND LYTIC MUREIN TRANSGLYCOSYLASE B"/>
    <property type="match status" value="1"/>
</dbReference>
<name>A0A1H0XUU7_9MICO</name>
<evidence type="ECO:0000256" key="1">
    <source>
        <dbReference type="SAM" id="MobiDB-lite"/>
    </source>
</evidence>
<dbReference type="STRING" id="1079994.SAMN04488565_0184"/>